<evidence type="ECO:0000259" key="2">
    <source>
        <dbReference type="Pfam" id="PF25302"/>
    </source>
</evidence>
<feature type="domain" description="NAD glycohydrolase translocation F5/8 type C" evidence="2">
    <location>
        <begin position="186"/>
        <end position="292"/>
    </location>
</feature>
<dbReference type="Pfam" id="PF25302">
    <property type="entry name" value="NADase_transloc"/>
    <property type="match status" value="1"/>
</dbReference>
<dbReference type="HOGENOM" id="CLU_075809_0_0_12"/>
<evidence type="ECO:0000313" key="4">
    <source>
        <dbReference type="Proteomes" id="UP000002318"/>
    </source>
</evidence>
<dbReference type="STRING" id="573413.Spirs_1767"/>
<dbReference type="NCBIfam" id="NF047619">
    <property type="entry name" value="NADase_discoid"/>
    <property type="match status" value="1"/>
</dbReference>
<dbReference type="eggNOG" id="ENOG50341A1">
    <property type="taxonomic scope" value="Bacteria"/>
</dbReference>
<sequence length="323" mass="37085">MNCIDICKRIIKVVLIFLTIIPPYLFSEDFFSQDTLHEYREIGVYGDVPLLFKVEDGIVWLKVDYENRFDSLKANDIEIDKDGFSYASVFNREISILYGSRFFLFMNDMSSYFGHGIKGIGTFYGTDFSGATRAIYNKTLIRNIESTSSLKEDSILYDTKLLNKYLGYFTYMSHPEMAQVFNQNAHPWVEGVDGPGIGEQLIISFTEPSNDIVVLNGFVDRNRKYLFKANNRVKTAIIRSADSGEPFEFEYQFEDMVRFDEIRFPRPAEKVVFEIKDVYPGEKWDDTCISAVLTREPDPYIGTNTSPAPPAVSEPQVFGPETR</sequence>
<dbReference type="EMBL" id="CP002116">
    <property type="protein sequence ID" value="ADK80893.1"/>
    <property type="molecule type" value="Genomic_DNA"/>
</dbReference>
<organism evidence="3 4">
    <name type="scientific">Sediminispirochaeta smaragdinae (strain DSM 11293 / JCM 15392 / SEBR 4228)</name>
    <name type="common">Spirochaeta smaragdinae</name>
    <dbReference type="NCBI Taxonomy" id="573413"/>
    <lineage>
        <taxon>Bacteria</taxon>
        <taxon>Pseudomonadati</taxon>
        <taxon>Spirochaetota</taxon>
        <taxon>Spirochaetia</taxon>
        <taxon>Spirochaetales</taxon>
        <taxon>Spirochaetaceae</taxon>
        <taxon>Sediminispirochaeta</taxon>
    </lineage>
</organism>
<evidence type="ECO:0000313" key="3">
    <source>
        <dbReference type="EMBL" id="ADK80893.1"/>
    </source>
</evidence>
<dbReference type="AlphaFoldDB" id="E1R173"/>
<dbReference type="KEGG" id="ssm:Spirs_1767"/>
<feature type="region of interest" description="Disordered" evidence="1">
    <location>
        <begin position="300"/>
        <end position="323"/>
    </location>
</feature>
<dbReference type="Proteomes" id="UP000002318">
    <property type="component" value="Chromosome"/>
</dbReference>
<gene>
    <name evidence="3" type="ordered locus">Spirs_1767</name>
</gene>
<evidence type="ECO:0000256" key="1">
    <source>
        <dbReference type="SAM" id="MobiDB-lite"/>
    </source>
</evidence>
<dbReference type="InterPro" id="IPR057561">
    <property type="entry name" value="NADase_transloc"/>
</dbReference>
<dbReference type="RefSeq" id="WP_013254357.1">
    <property type="nucleotide sequence ID" value="NC_014364.1"/>
</dbReference>
<reference evidence="3 4" key="1">
    <citation type="journal article" date="2010" name="Stand. Genomic Sci.">
        <title>Complete genome sequence of Spirochaeta smaragdinae type strain (SEBR 4228).</title>
        <authorList>
            <person name="Mavromatis K."/>
            <person name="Yasawong M."/>
            <person name="Chertkov O."/>
            <person name="Lapidus A."/>
            <person name="Lucas S."/>
            <person name="Nolan M."/>
            <person name="Del Rio T.G."/>
            <person name="Tice H."/>
            <person name="Cheng J.F."/>
            <person name="Pitluck S."/>
            <person name="Liolios K."/>
            <person name="Ivanova N."/>
            <person name="Tapia R."/>
            <person name="Han C."/>
            <person name="Bruce D."/>
            <person name="Goodwin L."/>
            <person name="Pati A."/>
            <person name="Chen A."/>
            <person name="Palaniappan K."/>
            <person name="Land M."/>
            <person name="Hauser L."/>
            <person name="Chang Y.J."/>
            <person name="Jeffries C.D."/>
            <person name="Detter J.C."/>
            <person name="Rohde M."/>
            <person name="Brambilla E."/>
            <person name="Spring S."/>
            <person name="Goker M."/>
            <person name="Sikorski J."/>
            <person name="Woyke T."/>
            <person name="Bristow J."/>
            <person name="Eisen J.A."/>
            <person name="Markowitz V."/>
            <person name="Hugenholtz P."/>
            <person name="Klenk H.P."/>
            <person name="Kyrpides N.C."/>
        </authorList>
    </citation>
    <scope>NUCLEOTIDE SEQUENCE [LARGE SCALE GENOMIC DNA]</scope>
    <source>
        <strain evidence="4">DSM 11293 / JCM 15392 / SEBR 4228</strain>
    </source>
</reference>
<protein>
    <recommendedName>
        <fullName evidence="2">NAD glycohydrolase translocation F5/8 type C domain-containing protein</fullName>
    </recommendedName>
</protein>
<accession>E1R173</accession>
<name>E1R173_SEDSS</name>
<keyword evidence="4" id="KW-1185">Reference proteome</keyword>
<proteinExistence type="predicted"/>